<dbReference type="AlphaFoldDB" id="A0A0N0UW73"/>
<dbReference type="STRING" id="33935.ADM90_20325"/>
<dbReference type="EMBL" id="LGCI01000011">
    <property type="protein sequence ID" value="KOY80207.1"/>
    <property type="molecule type" value="Genomic_DNA"/>
</dbReference>
<gene>
    <name evidence="1" type="ORF">ADM90_20325</name>
</gene>
<keyword evidence="2" id="KW-1185">Reference proteome</keyword>
<proteinExistence type="predicted"/>
<name>A0A0N0UW73_9BACI</name>
<organism evidence="1 2">
    <name type="scientific">Lysinibacillus macroides</name>
    <dbReference type="NCBI Taxonomy" id="33935"/>
    <lineage>
        <taxon>Bacteria</taxon>
        <taxon>Bacillati</taxon>
        <taxon>Bacillota</taxon>
        <taxon>Bacilli</taxon>
        <taxon>Bacillales</taxon>
        <taxon>Bacillaceae</taxon>
        <taxon>Lysinibacillus</taxon>
    </lineage>
</organism>
<evidence type="ECO:0000313" key="1">
    <source>
        <dbReference type="EMBL" id="KOY80207.1"/>
    </source>
</evidence>
<evidence type="ECO:0000313" key="2">
    <source>
        <dbReference type="Proteomes" id="UP000037977"/>
    </source>
</evidence>
<accession>A0A0N0UW73</accession>
<sequence>MITISVNELIKDLTCNKVYRLLWIDESNIVTYAIDIEDSNALPFLLKVSAKYYTPSNNCRVL</sequence>
<dbReference type="Proteomes" id="UP000037977">
    <property type="component" value="Unassembled WGS sequence"/>
</dbReference>
<comment type="caution">
    <text evidence="1">The sequence shown here is derived from an EMBL/GenBank/DDBJ whole genome shotgun (WGS) entry which is preliminary data.</text>
</comment>
<reference evidence="1 2" key="1">
    <citation type="submission" date="2015-07" db="EMBL/GenBank/DDBJ databases">
        <title>Genome sequencing project for genomic taxonomy and phylogenomics of Bacillus-like bacteria.</title>
        <authorList>
            <person name="Liu B."/>
            <person name="Wang J."/>
            <person name="Zhu Y."/>
            <person name="Liu G."/>
            <person name="Chen Q."/>
            <person name="Chen Z."/>
            <person name="Che J."/>
            <person name="Ge C."/>
            <person name="Shi H."/>
            <person name="Pan Z."/>
            <person name="Liu X."/>
        </authorList>
    </citation>
    <scope>NUCLEOTIDE SEQUENCE [LARGE SCALE GENOMIC DNA]</scope>
    <source>
        <strain evidence="1 2">DSM 54</strain>
    </source>
</reference>
<dbReference type="PATRIC" id="fig|33935.3.peg.4300"/>
<protein>
    <submittedName>
        <fullName evidence="1">Uncharacterized protein</fullName>
    </submittedName>
</protein>